<proteinExistence type="predicted"/>
<dbReference type="SUPFAM" id="SSF75217">
    <property type="entry name" value="alpha/beta knot"/>
    <property type="match status" value="1"/>
</dbReference>
<organism evidence="4">
    <name type="scientific">hydrothermal vent metagenome</name>
    <dbReference type="NCBI Taxonomy" id="652676"/>
    <lineage>
        <taxon>unclassified sequences</taxon>
        <taxon>metagenomes</taxon>
        <taxon>ecological metagenomes</taxon>
    </lineage>
</organism>
<evidence type="ECO:0000313" key="4">
    <source>
        <dbReference type="EMBL" id="CUV09169.1"/>
    </source>
</evidence>
<accession>A0A160VGL7</accession>
<dbReference type="InterPro" id="IPR029028">
    <property type="entry name" value="Alpha/beta_knot_MTases"/>
</dbReference>
<reference evidence="4" key="1">
    <citation type="submission" date="2015-10" db="EMBL/GenBank/DDBJ databases">
        <authorList>
            <person name="Gilbert D.G."/>
        </authorList>
    </citation>
    <scope>NUCLEOTIDE SEQUENCE</scope>
</reference>
<dbReference type="GO" id="GO:0006396">
    <property type="term" value="P:RNA processing"/>
    <property type="evidence" value="ECO:0007669"/>
    <property type="project" value="InterPro"/>
</dbReference>
<sequence length="250" mass="27285">MKSRITTPQTYTVYGLNSAKQVLKADRFEITAIDIHKNGPAEKDPVISALLEETAVAPRSWGKEKFTSEYKGYRTQGIAVSFKGPVTAPLPSFANGKTNMGFLLGDHISDPQNLGQIIRTAECAGLDGLILPERGGTQLTDAALQVSQGAFVTLPIYSCGNVQQTLQQLKEDGFWIVGVENDEQAKVWYEVDYSGKVAIVVGSEGQGIRQLVRRRCDFLATIPMQGHINSLNVSAAVSVVLFERQRQINA</sequence>
<dbReference type="AlphaFoldDB" id="A0A160VGL7"/>
<dbReference type="GO" id="GO:0003723">
    <property type="term" value="F:RNA binding"/>
    <property type="evidence" value="ECO:0007669"/>
    <property type="project" value="InterPro"/>
</dbReference>
<gene>
    <name evidence="4" type="ORF">MGWOODY_Mmi1869</name>
</gene>
<dbReference type="GO" id="GO:0005829">
    <property type="term" value="C:cytosol"/>
    <property type="evidence" value="ECO:0007669"/>
    <property type="project" value="TreeGrafter"/>
</dbReference>
<dbReference type="EMBL" id="FAXC01000192">
    <property type="protein sequence ID" value="CUV09169.1"/>
    <property type="molecule type" value="Genomic_DNA"/>
</dbReference>
<dbReference type="InterPro" id="IPR029026">
    <property type="entry name" value="tRNA_m1G_MTases_N"/>
</dbReference>
<dbReference type="PANTHER" id="PTHR46429:SF1">
    <property type="entry name" value="23S RRNA (GUANOSINE-2'-O-)-METHYLTRANSFERASE RLMB"/>
    <property type="match status" value="1"/>
</dbReference>
<dbReference type="InterPro" id="IPR001537">
    <property type="entry name" value="SpoU_MeTrfase"/>
</dbReference>
<dbReference type="GO" id="GO:0032259">
    <property type="term" value="P:methylation"/>
    <property type="evidence" value="ECO:0007669"/>
    <property type="project" value="UniProtKB-KW"/>
</dbReference>
<dbReference type="Gene3D" id="3.40.1280.10">
    <property type="match status" value="1"/>
</dbReference>
<keyword evidence="2 4" id="KW-0808">Transferase</keyword>
<dbReference type="CDD" id="cd18103">
    <property type="entry name" value="SpoU-like_RlmB"/>
    <property type="match status" value="1"/>
</dbReference>
<dbReference type="GO" id="GO:0008173">
    <property type="term" value="F:RNA methyltransferase activity"/>
    <property type="evidence" value="ECO:0007669"/>
    <property type="project" value="InterPro"/>
</dbReference>
<evidence type="ECO:0000256" key="1">
    <source>
        <dbReference type="ARBA" id="ARBA00022603"/>
    </source>
</evidence>
<protein>
    <submittedName>
        <fullName evidence="4">23S rRNA (Guanosine-2'-O-)-methyltransferase rlmB</fullName>
        <ecNumber evidence="4">2.1.1.-</ecNumber>
    </submittedName>
</protein>
<dbReference type="NCBIfam" id="TIGR00186">
    <property type="entry name" value="rRNA_methyl_3"/>
    <property type="match status" value="1"/>
</dbReference>
<keyword evidence="1 4" id="KW-0489">Methyltransferase</keyword>
<evidence type="ECO:0000259" key="3">
    <source>
        <dbReference type="Pfam" id="PF00588"/>
    </source>
</evidence>
<dbReference type="PANTHER" id="PTHR46429">
    <property type="entry name" value="23S RRNA (GUANOSINE-2'-O-)-METHYLTRANSFERASE RLMB"/>
    <property type="match status" value="1"/>
</dbReference>
<dbReference type="EC" id="2.1.1.-" evidence="4"/>
<feature type="domain" description="tRNA/rRNA methyltransferase SpoU type" evidence="3">
    <location>
        <begin position="105"/>
        <end position="242"/>
    </location>
</feature>
<dbReference type="Pfam" id="PF00588">
    <property type="entry name" value="SpoU_methylase"/>
    <property type="match status" value="1"/>
</dbReference>
<evidence type="ECO:0000256" key="2">
    <source>
        <dbReference type="ARBA" id="ARBA00022679"/>
    </source>
</evidence>
<dbReference type="InterPro" id="IPR004441">
    <property type="entry name" value="rRNA_MeTrfase_TrmH"/>
</dbReference>
<name>A0A160VGL7_9ZZZZ</name>